<keyword evidence="1" id="KW-0472">Membrane</keyword>
<evidence type="ECO:0000256" key="1">
    <source>
        <dbReference type="SAM" id="Phobius"/>
    </source>
</evidence>
<dbReference type="RefSeq" id="WP_175507240.1">
    <property type="nucleotide sequence ID" value="NZ_FOZS01000004.1"/>
</dbReference>
<gene>
    <name evidence="2" type="ORF">SAMN04488556_3782</name>
</gene>
<proteinExistence type="predicted"/>
<keyword evidence="1" id="KW-0812">Transmembrane</keyword>
<evidence type="ECO:0000313" key="2">
    <source>
        <dbReference type="EMBL" id="SFS99598.1"/>
    </source>
</evidence>
<evidence type="ECO:0000313" key="3">
    <source>
        <dbReference type="Proteomes" id="UP000199199"/>
    </source>
</evidence>
<keyword evidence="3" id="KW-1185">Reference proteome</keyword>
<reference evidence="3" key="1">
    <citation type="submission" date="2016-10" db="EMBL/GenBank/DDBJ databases">
        <authorList>
            <person name="Varghese N."/>
            <person name="Submissions S."/>
        </authorList>
    </citation>
    <scope>NUCLEOTIDE SEQUENCE [LARGE SCALE GENOMIC DNA]</scope>
    <source>
        <strain evidence="3">DSM 22427</strain>
    </source>
</reference>
<dbReference type="Proteomes" id="UP000199199">
    <property type="component" value="Unassembled WGS sequence"/>
</dbReference>
<accession>A0A1I6UDZ3</accession>
<organism evidence="2 3">
    <name type="scientific">Halostagnicola kamekurae</name>
    <dbReference type="NCBI Taxonomy" id="619731"/>
    <lineage>
        <taxon>Archaea</taxon>
        <taxon>Methanobacteriati</taxon>
        <taxon>Methanobacteriota</taxon>
        <taxon>Stenosarchaea group</taxon>
        <taxon>Halobacteria</taxon>
        <taxon>Halobacteriales</taxon>
        <taxon>Natrialbaceae</taxon>
        <taxon>Halostagnicola</taxon>
    </lineage>
</organism>
<name>A0A1I6UDZ3_9EURY</name>
<dbReference type="EMBL" id="FOZS01000004">
    <property type="protein sequence ID" value="SFS99598.1"/>
    <property type="molecule type" value="Genomic_DNA"/>
</dbReference>
<protein>
    <submittedName>
        <fullName evidence="2">Uncharacterized protein</fullName>
    </submittedName>
</protein>
<feature type="transmembrane region" description="Helical" evidence="1">
    <location>
        <begin position="30"/>
        <end position="50"/>
    </location>
</feature>
<dbReference type="AlphaFoldDB" id="A0A1I6UDZ3"/>
<keyword evidence="1" id="KW-1133">Transmembrane helix</keyword>
<sequence>MDSTKQGILGLQLTVVGLVVVTYFDGMSSLSLGGLFLALVGTVVTITAVANPP</sequence>
<feature type="transmembrane region" description="Helical" evidence="1">
    <location>
        <begin position="7"/>
        <end position="24"/>
    </location>
</feature>